<feature type="transmembrane region" description="Helical" evidence="1">
    <location>
        <begin position="41"/>
        <end position="62"/>
    </location>
</feature>
<keyword evidence="3" id="KW-1185">Reference proteome</keyword>
<name>A0A7X5ZK05_9GAMM</name>
<keyword evidence="1" id="KW-0812">Transmembrane</keyword>
<gene>
    <name evidence="2" type="ORF">HBF25_19180</name>
</gene>
<proteinExistence type="predicted"/>
<dbReference type="Proteomes" id="UP000490980">
    <property type="component" value="Unassembled WGS sequence"/>
</dbReference>
<dbReference type="Pfam" id="PF09946">
    <property type="entry name" value="DUF2178"/>
    <property type="match status" value="1"/>
</dbReference>
<evidence type="ECO:0000313" key="2">
    <source>
        <dbReference type="EMBL" id="NII08512.1"/>
    </source>
</evidence>
<evidence type="ECO:0008006" key="4">
    <source>
        <dbReference type="Google" id="ProtNLM"/>
    </source>
</evidence>
<keyword evidence="1" id="KW-1133">Transmembrane helix</keyword>
<comment type="caution">
    <text evidence="2">The sequence shown here is derived from an EMBL/GenBank/DDBJ whole genome shotgun (WGS) entry which is preliminary data.</text>
</comment>
<dbReference type="RefSeq" id="WP_166951479.1">
    <property type="nucleotide sequence ID" value="NZ_JAARLZ010000013.1"/>
</dbReference>
<protein>
    <recommendedName>
        <fullName evidence="4">DUF2178 domain-containing protein</fullName>
    </recommendedName>
</protein>
<feature type="transmembrane region" description="Helical" evidence="1">
    <location>
        <begin position="7"/>
        <end position="29"/>
    </location>
</feature>
<feature type="transmembrane region" description="Helical" evidence="1">
    <location>
        <begin position="83"/>
        <end position="102"/>
    </location>
</feature>
<reference evidence="2 3" key="1">
    <citation type="submission" date="2020-03" db="EMBL/GenBank/DDBJ databases">
        <authorList>
            <person name="Lai Q."/>
        </authorList>
    </citation>
    <scope>NUCLEOTIDE SEQUENCE [LARGE SCALE GENOMIC DNA]</scope>
    <source>
        <strain evidence="2 3">CCUG 25036</strain>
    </source>
</reference>
<accession>A0A7X5ZK05</accession>
<evidence type="ECO:0000256" key="1">
    <source>
        <dbReference type="SAM" id="Phobius"/>
    </source>
</evidence>
<organism evidence="2 3">
    <name type="scientific">Luteibacter anthropi</name>
    <dbReference type="NCBI Taxonomy" id="564369"/>
    <lineage>
        <taxon>Bacteria</taxon>
        <taxon>Pseudomonadati</taxon>
        <taxon>Pseudomonadota</taxon>
        <taxon>Gammaproteobacteria</taxon>
        <taxon>Lysobacterales</taxon>
        <taxon>Rhodanobacteraceae</taxon>
        <taxon>Luteibacter</taxon>
    </lineage>
</organism>
<dbReference type="AlphaFoldDB" id="A0A7X5ZK05"/>
<keyword evidence="1" id="KW-0472">Membrane</keyword>
<sequence length="137" mass="14585">MLTKERFAWVWVGALVAVLGAYAGVVAIQTQGGEPSPGVRIGTLAVALSILGLVALGTWLAGRRRADPLDERDLIIERRSAAMAYNVLMAGMILVGCVMPFGAGGWKIVHAALCAIVLAEIVHHGLIIVGYRRGWRV</sequence>
<evidence type="ECO:0000313" key="3">
    <source>
        <dbReference type="Proteomes" id="UP000490980"/>
    </source>
</evidence>
<feature type="transmembrane region" description="Helical" evidence="1">
    <location>
        <begin position="108"/>
        <end position="131"/>
    </location>
</feature>
<dbReference type="InterPro" id="IPR019235">
    <property type="entry name" value="DUF2178_TM"/>
</dbReference>
<dbReference type="EMBL" id="JAARLZ010000013">
    <property type="protein sequence ID" value="NII08512.1"/>
    <property type="molecule type" value="Genomic_DNA"/>
</dbReference>